<dbReference type="Proteomes" id="UP000499080">
    <property type="component" value="Unassembled WGS sequence"/>
</dbReference>
<name>A0A4Y2RK30_ARAVE</name>
<reference evidence="1 2" key="1">
    <citation type="journal article" date="2019" name="Sci. Rep.">
        <title>Orb-weaving spider Araneus ventricosus genome elucidates the spidroin gene catalogue.</title>
        <authorList>
            <person name="Kono N."/>
            <person name="Nakamura H."/>
            <person name="Ohtoshi R."/>
            <person name="Moran D.A.P."/>
            <person name="Shinohara A."/>
            <person name="Yoshida Y."/>
            <person name="Fujiwara M."/>
            <person name="Mori M."/>
            <person name="Tomita M."/>
            <person name="Arakawa K."/>
        </authorList>
    </citation>
    <scope>NUCLEOTIDE SEQUENCE [LARGE SCALE GENOMIC DNA]</scope>
</reference>
<dbReference type="AlphaFoldDB" id="A0A4Y2RK30"/>
<evidence type="ECO:0000313" key="1">
    <source>
        <dbReference type="EMBL" id="GBN76134.1"/>
    </source>
</evidence>
<dbReference type="EMBL" id="BGPR01017432">
    <property type="protein sequence ID" value="GBN76134.1"/>
    <property type="molecule type" value="Genomic_DNA"/>
</dbReference>
<keyword evidence="2" id="KW-1185">Reference proteome</keyword>
<comment type="caution">
    <text evidence="1">The sequence shown here is derived from an EMBL/GenBank/DDBJ whole genome shotgun (WGS) entry which is preliminary data.</text>
</comment>
<gene>
    <name evidence="1" type="ORF">AVEN_79771_1</name>
</gene>
<sequence>MSTTVEHSTAWKSSRRLAFGLCSRCSTESVCCRKNEEVLCCLATSDISEQVYESESDVRESSCREAIIHEYIKTFTSTLIDHNELQSSTCFSTVSIEEYREASDDRNRNTLFGDDTCVPESRARTKFPVLIYLCFKNIPVSKGNSGNTGFAHG</sequence>
<organism evidence="1 2">
    <name type="scientific">Araneus ventricosus</name>
    <name type="common">Orbweaver spider</name>
    <name type="synonym">Epeira ventricosa</name>
    <dbReference type="NCBI Taxonomy" id="182803"/>
    <lineage>
        <taxon>Eukaryota</taxon>
        <taxon>Metazoa</taxon>
        <taxon>Ecdysozoa</taxon>
        <taxon>Arthropoda</taxon>
        <taxon>Chelicerata</taxon>
        <taxon>Arachnida</taxon>
        <taxon>Araneae</taxon>
        <taxon>Araneomorphae</taxon>
        <taxon>Entelegynae</taxon>
        <taxon>Araneoidea</taxon>
        <taxon>Araneidae</taxon>
        <taxon>Araneus</taxon>
    </lineage>
</organism>
<protein>
    <submittedName>
        <fullName evidence="1">Uncharacterized protein</fullName>
    </submittedName>
</protein>
<evidence type="ECO:0000313" key="2">
    <source>
        <dbReference type="Proteomes" id="UP000499080"/>
    </source>
</evidence>
<accession>A0A4Y2RK30</accession>
<proteinExistence type="predicted"/>